<evidence type="ECO:0000313" key="3">
    <source>
        <dbReference type="Proteomes" id="UP000199344"/>
    </source>
</evidence>
<dbReference type="OrthoDB" id="1818119at2"/>
<accession>A0A1G7CMQ7</accession>
<keyword evidence="3" id="KW-1185">Reference proteome</keyword>
<feature type="signal peptide" evidence="1">
    <location>
        <begin position="1"/>
        <end position="19"/>
    </location>
</feature>
<dbReference type="AlphaFoldDB" id="A0A1G7CMQ7"/>
<protein>
    <submittedName>
        <fullName evidence="2">Uncharacterized protein</fullName>
    </submittedName>
</protein>
<keyword evidence="1" id="KW-0732">Signal</keyword>
<feature type="chain" id="PRO_5011460756" evidence="1">
    <location>
        <begin position="20"/>
        <end position="1075"/>
    </location>
</feature>
<gene>
    <name evidence="2" type="ORF">SAMN05421538_106153</name>
</gene>
<sequence>MGRLLACLLCLFLPFSVFAEPAITVSDGPSGIAVSVSGLDPDRTYWLTIVSPDAEDGAYTSFEYLSGSDQGAVAFPDPGPGQPMELRLHEKSAGNPLLARALLDAPAEAAIPVADARLVDFARIYGLAGDWRGEMACAQGTAAFEVTLRPHFYENGYLGDLRLTLIDGPDQGASGEWPLTVQHRPDTGAVSLAADSPRSVPVEGYAIPQIFGTTLSEDGLRVEDANLQSQSCTSFSFARAPLPAPENALAEAEALRTDGFLGQWQGSYDCGAPTALDLIFEVSPVNDLTLARWVYRGTGKNAFDGEALFRAQAAGPGQIGLMPLKWVKQPYRHQVAPVTFSLAPDGAAMQGEFAGCGPVQVTRVGGEAMAGAATQVMSDAERAGLADLAGRWSGLTPCGGTEQFMQIDLPDLSAGETGVDLRYAASKGVDAGAHLALAARPGDPIELSLIEKRQAPLNQPIFLPRELARADGGLVMQFDETCDDVALRRDDPPPRFAALPGATDQQALLVQESDKALRVAAPATICRTLADWAAALSPAEARMTRAGTWVTHHGGWPVLFTDPYFQPVFGMGYPSLSASPDVGEALLAPLRTQCGDLGVEDLQLRTALTLAFGVARNSELFGSEAQRFRLAVDRAQVGQDRAARLAEDLAALPDTPDARERIAALRTELETLALLDSETARLTASLDAAEARIVAAGEEAFLTALAAVEEPATPKNLGRAVDLLQQRDPAERSHWIEQLDRAAGQLAERIDAGEMQLAGMQDLAILPPIAAALEKAEEKQRRADAAAKSALRERIAGLGKVTELRPVLTAITDGGNDPGLLAAYDAKARALLVAAAGPIPDAEAAEQADPEPALSGGALSGLRRNALITAFLTGDPLVPYRADRDSTLRYLQRMVLVFRDYCPAALPPDLQTRIAGQFVDVGALTGSRDQMAAMGLQAIVEGLGVLADPGSAMAGAIRQDEIFAMADGDAQILLRNLDCTGPDMRRLFENARDYVIDPAKNVPQDRLGMAEICLVALDDGMVMNETRAYCRCAGDQLDRSSAELQAYLRADPRGRYRQIPLLDRALDQALRGCRQ</sequence>
<evidence type="ECO:0000313" key="2">
    <source>
        <dbReference type="EMBL" id="SDE40694.1"/>
    </source>
</evidence>
<reference evidence="2 3" key="1">
    <citation type="submission" date="2016-10" db="EMBL/GenBank/DDBJ databases">
        <authorList>
            <person name="de Groot N.N."/>
        </authorList>
    </citation>
    <scope>NUCLEOTIDE SEQUENCE [LARGE SCALE GENOMIC DNA]</scope>
    <source>
        <strain evidence="2 3">DSM 22220</strain>
    </source>
</reference>
<dbReference type="EMBL" id="FNAH01000006">
    <property type="protein sequence ID" value="SDE40694.1"/>
    <property type="molecule type" value="Genomic_DNA"/>
</dbReference>
<name>A0A1G7CMQ7_9RHOB</name>
<organism evidence="2 3">
    <name type="scientific">Paracoccus isoporae</name>
    <dbReference type="NCBI Taxonomy" id="591205"/>
    <lineage>
        <taxon>Bacteria</taxon>
        <taxon>Pseudomonadati</taxon>
        <taxon>Pseudomonadota</taxon>
        <taxon>Alphaproteobacteria</taxon>
        <taxon>Rhodobacterales</taxon>
        <taxon>Paracoccaceae</taxon>
        <taxon>Paracoccus</taxon>
    </lineage>
</organism>
<evidence type="ECO:0000256" key="1">
    <source>
        <dbReference type="SAM" id="SignalP"/>
    </source>
</evidence>
<dbReference type="Proteomes" id="UP000199344">
    <property type="component" value="Unassembled WGS sequence"/>
</dbReference>
<proteinExistence type="predicted"/>